<keyword evidence="7 8" id="KW-0472">Membrane</keyword>
<evidence type="ECO:0000256" key="7">
    <source>
        <dbReference type="ARBA" id="ARBA00023136"/>
    </source>
</evidence>
<keyword evidence="11" id="KW-1185">Reference proteome</keyword>
<keyword evidence="3" id="KW-0813">Transport</keyword>
<feature type="transmembrane region" description="Helical" evidence="8">
    <location>
        <begin position="12"/>
        <end position="30"/>
    </location>
</feature>
<feature type="domain" description="EamA" evidence="9">
    <location>
        <begin position="160"/>
        <end position="291"/>
    </location>
</feature>
<feature type="transmembrane region" description="Helical" evidence="8">
    <location>
        <begin position="80"/>
        <end position="99"/>
    </location>
</feature>
<reference evidence="10 11" key="1">
    <citation type="submission" date="2020-07" db="EMBL/GenBank/DDBJ databases">
        <title>Draft whole-genome sequence of Heliobacterium chlorum DSM 3682, type strain.</title>
        <authorList>
            <person name="Kyndt J.A."/>
            <person name="Meyer T.E."/>
            <person name="Imhoff J.F."/>
        </authorList>
    </citation>
    <scope>NUCLEOTIDE SEQUENCE [LARGE SCALE GENOMIC DNA]</scope>
    <source>
        <strain evidence="10 11">DSM 3682</strain>
    </source>
</reference>
<accession>A0ABR7TA30</accession>
<feature type="transmembrane region" description="Helical" evidence="8">
    <location>
        <begin position="275"/>
        <end position="293"/>
    </location>
</feature>
<dbReference type="EMBL" id="JACVHF010000064">
    <property type="protein sequence ID" value="MBC9786666.1"/>
    <property type="molecule type" value="Genomic_DNA"/>
</dbReference>
<gene>
    <name evidence="10" type="primary">rarD</name>
    <name evidence="10" type="ORF">H1S01_19685</name>
</gene>
<feature type="transmembrane region" description="Helical" evidence="8">
    <location>
        <begin position="216"/>
        <end position="238"/>
    </location>
</feature>
<evidence type="ECO:0000256" key="2">
    <source>
        <dbReference type="ARBA" id="ARBA00007362"/>
    </source>
</evidence>
<evidence type="ECO:0000313" key="11">
    <source>
        <dbReference type="Proteomes" id="UP000617402"/>
    </source>
</evidence>
<feature type="transmembrane region" description="Helical" evidence="8">
    <location>
        <begin position="50"/>
        <end position="68"/>
    </location>
</feature>
<dbReference type="Proteomes" id="UP000617402">
    <property type="component" value="Unassembled WGS sequence"/>
</dbReference>
<evidence type="ECO:0000256" key="5">
    <source>
        <dbReference type="ARBA" id="ARBA00022692"/>
    </source>
</evidence>
<feature type="transmembrane region" description="Helical" evidence="8">
    <location>
        <begin position="250"/>
        <end position="269"/>
    </location>
</feature>
<dbReference type="InterPro" id="IPR037185">
    <property type="entry name" value="EmrE-like"/>
</dbReference>
<feature type="transmembrane region" description="Helical" evidence="8">
    <location>
        <begin position="186"/>
        <end position="204"/>
    </location>
</feature>
<feature type="transmembrane region" description="Helical" evidence="8">
    <location>
        <begin position="111"/>
        <end position="128"/>
    </location>
</feature>
<evidence type="ECO:0000256" key="1">
    <source>
        <dbReference type="ARBA" id="ARBA00004651"/>
    </source>
</evidence>
<dbReference type="InterPro" id="IPR000620">
    <property type="entry name" value="EamA_dom"/>
</dbReference>
<evidence type="ECO:0000313" key="10">
    <source>
        <dbReference type="EMBL" id="MBC9786666.1"/>
    </source>
</evidence>
<dbReference type="PANTHER" id="PTHR22911:SF137">
    <property type="entry name" value="SOLUTE CARRIER FAMILY 35 MEMBER G2-RELATED"/>
    <property type="match status" value="1"/>
</dbReference>
<sequence length="307" mass="34094">MTQSDDKKAHENTITGIYYALAAYLLWGLLPLYWKSLEGVPGTEILAHRIAWSFVFVMAVLFVTGRWGKMKEALREKNNRMRLIAGSLLISVNWFVYIWAVNNGHMVEASLGYYINPLFNVAVGVAFLRERLSRAQVAAIVLAAMGVLFLTVNFGQVPWIAMTLAISFTLYGMVKKKVHLEPMVGLAIETAVVTPLALMYLLFLQGTGAASLTNGSLLTVILLLGAGVATAMPLVWFAQGAQRIPLSTMGFIQYLSPTISLLLGVFLFHEKFTSVHLISFAFIWSGLVVYSLSHLKQMRDSKRENVR</sequence>
<dbReference type="SUPFAM" id="SSF103481">
    <property type="entry name" value="Multidrug resistance efflux transporter EmrE"/>
    <property type="match status" value="2"/>
</dbReference>
<comment type="similarity">
    <text evidence="2">Belongs to the EamA transporter family.</text>
</comment>
<keyword evidence="6 8" id="KW-1133">Transmembrane helix</keyword>
<proteinExistence type="inferred from homology"/>
<comment type="subcellular location">
    <subcellularLocation>
        <location evidence="1">Cell membrane</location>
        <topology evidence="1">Multi-pass membrane protein</topology>
    </subcellularLocation>
</comment>
<name>A0ABR7TA30_HELCL</name>
<dbReference type="NCBIfam" id="TIGR00688">
    <property type="entry name" value="rarD"/>
    <property type="match status" value="1"/>
</dbReference>
<feature type="transmembrane region" description="Helical" evidence="8">
    <location>
        <begin position="135"/>
        <end position="151"/>
    </location>
</feature>
<evidence type="ECO:0000259" key="9">
    <source>
        <dbReference type="Pfam" id="PF00892"/>
    </source>
</evidence>
<dbReference type="Pfam" id="PF00892">
    <property type="entry name" value="EamA"/>
    <property type="match status" value="2"/>
</dbReference>
<comment type="caution">
    <text evidence="10">The sequence shown here is derived from an EMBL/GenBank/DDBJ whole genome shotgun (WGS) entry which is preliminary data.</text>
</comment>
<evidence type="ECO:0000256" key="6">
    <source>
        <dbReference type="ARBA" id="ARBA00022989"/>
    </source>
</evidence>
<dbReference type="PANTHER" id="PTHR22911">
    <property type="entry name" value="ACYL-MALONYL CONDENSING ENZYME-RELATED"/>
    <property type="match status" value="1"/>
</dbReference>
<evidence type="ECO:0000256" key="3">
    <source>
        <dbReference type="ARBA" id="ARBA00022448"/>
    </source>
</evidence>
<dbReference type="RefSeq" id="WP_188042085.1">
    <property type="nucleotide sequence ID" value="NZ_JACVHF010000064.1"/>
</dbReference>
<protein>
    <submittedName>
        <fullName evidence="10">EamA family transporter RarD</fullName>
    </submittedName>
</protein>
<organism evidence="10 11">
    <name type="scientific">Heliobacterium chlorum</name>
    <dbReference type="NCBI Taxonomy" id="2698"/>
    <lineage>
        <taxon>Bacteria</taxon>
        <taxon>Bacillati</taxon>
        <taxon>Bacillota</taxon>
        <taxon>Clostridia</taxon>
        <taxon>Eubacteriales</taxon>
        <taxon>Heliobacteriaceae</taxon>
        <taxon>Heliobacterium</taxon>
    </lineage>
</organism>
<feature type="domain" description="EamA" evidence="9">
    <location>
        <begin position="15"/>
        <end position="151"/>
    </location>
</feature>
<keyword evidence="5 8" id="KW-0812">Transmembrane</keyword>
<dbReference type="InterPro" id="IPR004626">
    <property type="entry name" value="RarD"/>
</dbReference>
<evidence type="ECO:0000256" key="4">
    <source>
        <dbReference type="ARBA" id="ARBA00022475"/>
    </source>
</evidence>
<evidence type="ECO:0000256" key="8">
    <source>
        <dbReference type="SAM" id="Phobius"/>
    </source>
</evidence>
<keyword evidence="4" id="KW-1003">Cell membrane</keyword>